<feature type="transmembrane region" description="Helical" evidence="3">
    <location>
        <begin position="651"/>
        <end position="674"/>
    </location>
</feature>
<dbReference type="EMBL" id="LMAZ01000001">
    <property type="protein sequence ID" value="RGP56050.1"/>
    <property type="molecule type" value="Genomic_DNA"/>
</dbReference>
<feature type="transmembrane region" description="Helical" evidence="3">
    <location>
        <begin position="100"/>
        <end position="120"/>
    </location>
</feature>
<comment type="subcellular location">
    <subcellularLocation>
        <location evidence="1">Cell inner membrane</location>
        <topology evidence="1">Multi-pass membrane protein</topology>
    </subcellularLocation>
</comment>
<evidence type="ECO:0000256" key="2">
    <source>
        <dbReference type="SAM" id="MobiDB-lite"/>
    </source>
</evidence>
<keyword evidence="1" id="KW-1003">Cell membrane</keyword>
<feature type="transmembrane region" description="Helical" evidence="3">
    <location>
        <begin position="626"/>
        <end position="645"/>
    </location>
</feature>
<feature type="transmembrane region" description="Helical" evidence="3">
    <location>
        <begin position="398"/>
        <end position="419"/>
    </location>
</feature>
<evidence type="ECO:0000256" key="1">
    <source>
        <dbReference type="RuleBase" id="RU369079"/>
    </source>
</evidence>
<keyword evidence="6" id="KW-1185">Reference proteome</keyword>
<evidence type="ECO:0000259" key="4">
    <source>
        <dbReference type="Pfam" id="PF06808"/>
    </source>
</evidence>
<evidence type="ECO:0000313" key="6">
    <source>
        <dbReference type="Proteomes" id="UP000265411"/>
    </source>
</evidence>
<feature type="transmembrane region" description="Helical" evidence="3">
    <location>
        <begin position="145"/>
        <end position="162"/>
    </location>
</feature>
<dbReference type="GO" id="GO:0022857">
    <property type="term" value="F:transmembrane transporter activity"/>
    <property type="evidence" value="ECO:0007669"/>
    <property type="project" value="UniProtKB-UniRule"/>
</dbReference>
<protein>
    <submittedName>
        <fullName evidence="5">C4-dicarboxylate ABC transporter permease</fullName>
    </submittedName>
</protein>
<name>A0A395R7F9_9PSED</name>
<dbReference type="PANTHER" id="PTHR43849:SF2">
    <property type="entry name" value="BLL3936 PROTEIN"/>
    <property type="match status" value="1"/>
</dbReference>
<dbReference type="GO" id="GO:0005886">
    <property type="term" value="C:plasma membrane"/>
    <property type="evidence" value="ECO:0007669"/>
    <property type="project" value="UniProtKB-SubCell"/>
</dbReference>
<organism evidence="5 6">
    <name type="scientific">Pseudomonas abyssi</name>
    <dbReference type="NCBI Taxonomy" id="170540"/>
    <lineage>
        <taxon>Bacteria</taxon>
        <taxon>Pseudomonadati</taxon>
        <taxon>Pseudomonadota</taxon>
        <taxon>Gammaproteobacteria</taxon>
        <taxon>Pseudomonadales</taxon>
        <taxon>Pseudomonadaceae</taxon>
        <taxon>Pseudomonas</taxon>
    </lineage>
</organism>
<feature type="domain" description="TRAP C4-dicarboxylate transport system permease DctM subunit" evidence="4">
    <location>
        <begin position="217"/>
        <end position="652"/>
    </location>
</feature>
<feature type="transmembrane region" description="Helical" evidence="3">
    <location>
        <begin position="493"/>
        <end position="518"/>
    </location>
</feature>
<feature type="transmembrane region" description="Helical" evidence="3">
    <location>
        <begin position="585"/>
        <end position="614"/>
    </location>
</feature>
<keyword evidence="3" id="KW-1133">Transmembrane helix</keyword>
<dbReference type="Pfam" id="PF06808">
    <property type="entry name" value="DctM"/>
    <property type="match status" value="1"/>
</dbReference>
<feature type="region of interest" description="Disordered" evidence="2">
    <location>
        <begin position="1"/>
        <end position="27"/>
    </location>
</feature>
<evidence type="ECO:0000256" key="3">
    <source>
        <dbReference type="SAM" id="Phobius"/>
    </source>
</evidence>
<feature type="transmembrane region" description="Helical" evidence="3">
    <location>
        <begin position="686"/>
        <end position="715"/>
    </location>
</feature>
<feature type="transmembrane region" description="Helical" evidence="3">
    <location>
        <begin position="174"/>
        <end position="192"/>
    </location>
</feature>
<keyword evidence="3" id="KW-0812">Transmembrane</keyword>
<feature type="transmembrane region" description="Helical" evidence="3">
    <location>
        <begin position="530"/>
        <end position="553"/>
    </location>
</feature>
<proteinExistence type="predicted"/>
<gene>
    <name evidence="5" type="ORF">ASB58_01285</name>
</gene>
<dbReference type="InterPro" id="IPR010656">
    <property type="entry name" value="DctM"/>
</dbReference>
<dbReference type="PANTHER" id="PTHR43849">
    <property type="entry name" value="BLL3936 PROTEIN"/>
    <property type="match status" value="1"/>
</dbReference>
<comment type="caution">
    <text evidence="5">The sequence shown here is derived from an EMBL/GenBank/DDBJ whole genome shotgun (WGS) entry which is preliminary data.</text>
</comment>
<feature type="transmembrane region" description="Helical" evidence="3">
    <location>
        <begin position="560"/>
        <end position="579"/>
    </location>
</feature>
<feature type="transmembrane region" description="Helical" evidence="3">
    <location>
        <begin position="227"/>
        <end position="245"/>
    </location>
</feature>
<keyword evidence="1" id="KW-0997">Cell inner membrane</keyword>
<comment type="function">
    <text evidence="1">Part of the tripartite ATP-independent periplasmic (TRAP) transport system.</text>
</comment>
<reference evidence="5 6" key="1">
    <citation type="journal article" date="2018" name="Syst. Appl. Microbiol.">
        <title>Pseudomonas gallaeciensis sp. nov., isolated from crude-oil-contaminated intertidal sand samples after the Prestige oil spill.</title>
        <authorList>
            <person name="Mulet M."/>
            <person name="Sanchez D."/>
            <person name="Rodriguez A.C."/>
            <person name="Nogales B."/>
            <person name="Bosch R."/>
            <person name="Busquets A."/>
            <person name="Gomila M."/>
            <person name="Lalucat J."/>
            <person name="Garcia-Valdes E."/>
        </authorList>
    </citation>
    <scope>NUCLEOTIDE SEQUENCE [LARGE SCALE GENOMIC DNA]</scope>
    <source>
        <strain evidence="5 6">V113</strain>
    </source>
</reference>
<feature type="transmembrane region" description="Helical" evidence="3">
    <location>
        <begin position="46"/>
        <end position="64"/>
    </location>
</feature>
<dbReference type="RefSeq" id="WP_118129084.1">
    <property type="nucleotide sequence ID" value="NZ_LMAZ01000001.1"/>
</dbReference>
<feature type="transmembrane region" description="Helical" evidence="3">
    <location>
        <begin position="440"/>
        <end position="458"/>
    </location>
</feature>
<dbReference type="NCBIfam" id="TIGR02123">
    <property type="entry name" value="TRAP_fused"/>
    <property type="match status" value="1"/>
</dbReference>
<evidence type="ECO:0000313" key="5">
    <source>
        <dbReference type="EMBL" id="RGP56050.1"/>
    </source>
</evidence>
<accession>A0A395R7F9</accession>
<keyword evidence="1" id="KW-0813">Transport</keyword>
<feature type="transmembrane region" description="Helical" evidence="3">
    <location>
        <begin position="204"/>
        <end position="220"/>
    </location>
</feature>
<feature type="transmembrane region" description="Helical" evidence="3">
    <location>
        <begin position="70"/>
        <end position="88"/>
    </location>
</feature>
<feature type="transmembrane region" description="Helical" evidence="3">
    <location>
        <begin position="464"/>
        <end position="481"/>
    </location>
</feature>
<feature type="transmembrane region" description="Helical" evidence="3">
    <location>
        <begin position="273"/>
        <end position="295"/>
    </location>
</feature>
<dbReference type="InterPro" id="IPR011853">
    <property type="entry name" value="TRAP_DctM-Dct_fused"/>
</dbReference>
<keyword evidence="3" id="KW-0472">Membrane</keyword>
<dbReference type="Proteomes" id="UP000265411">
    <property type="component" value="Unassembled WGS sequence"/>
</dbReference>
<dbReference type="AlphaFoldDB" id="A0A395R7F9"/>
<dbReference type="OrthoDB" id="9759894at2"/>
<sequence>MTQLTQPHADDPQATLAPTDPVMAEGVDDEPVEGNRRLYQGWRMHGMALLAIAYSAFHLYVLNVSPMETWSYRIVHVCGALILGYLLFSGRGFADAPSAMHRWLNVAAATALLPAGYALWQTVSMYQLLKGGAMRVPVEIETLHYGWPLLAATGVGIVLSWLQRQQRSGFNLPDLVLIVCSLASAGYFLVIFNSPLRMSTGTPFAPIGMSFAAVAGTALIMEMTRRVAGLALVVIALLFVAYVFAGPHLPSFLGYPGLSIQRFFSQVYTDIGVLGPTTAVSSTYIILFIIFAAFLQASKVGDYFVNFAFACAGRSRGGPAKVSIFASGLMGMINGTSAGNVVSTGSLTIPLMKKVGYSKKTAGAVEAAASTGGQIMPPIMGAGAFIMAEITGIPYTEIAIAAVIPAILYFASVYFMVDLEAAKTGMRGMRKEELPQLKALLRQVYLFVPILILVVALFVGYSVIRAGTLATVAAAVVSWLSPNKMGLRGMLKALELAGIMSIQIIVVCACAGVIVGVIALTGVGARFSSMLLGVADASQLLALVFAMLISIVLGMGMPTTAAYAVAASVVAPGLIQLGIDPLTAHFFVFYFAVVSAITPPVALASFAAAGISGANPMQTSMASFKIGLAAFIVPFMFFYNGALLMNDSIPAIAQALITASAGVYLLSAGVQGWFMNLRTNWLVRSLLIAAAFLMIEGGGLTDLVGIAIAVLAAGLQKKLGARQLAPAA</sequence>